<feature type="domain" description="HTH lysR-type" evidence="5">
    <location>
        <begin position="1"/>
        <end position="58"/>
    </location>
</feature>
<dbReference type="GO" id="GO:0003677">
    <property type="term" value="F:DNA binding"/>
    <property type="evidence" value="ECO:0007669"/>
    <property type="project" value="UniProtKB-KW"/>
</dbReference>
<keyword evidence="2" id="KW-0805">Transcription regulation</keyword>
<dbReference type="PROSITE" id="PS50931">
    <property type="entry name" value="HTH_LYSR"/>
    <property type="match status" value="1"/>
</dbReference>
<evidence type="ECO:0000259" key="5">
    <source>
        <dbReference type="PROSITE" id="PS50931"/>
    </source>
</evidence>
<dbReference type="GO" id="GO:0003700">
    <property type="term" value="F:DNA-binding transcription factor activity"/>
    <property type="evidence" value="ECO:0007669"/>
    <property type="project" value="InterPro"/>
</dbReference>
<dbReference type="GO" id="GO:0005829">
    <property type="term" value="C:cytosol"/>
    <property type="evidence" value="ECO:0007669"/>
    <property type="project" value="TreeGrafter"/>
</dbReference>
<dbReference type="InterPro" id="IPR036388">
    <property type="entry name" value="WH-like_DNA-bd_sf"/>
</dbReference>
<evidence type="ECO:0000313" key="6">
    <source>
        <dbReference type="EMBL" id="BCK79624.1"/>
    </source>
</evidence>
<proteinExistence type="inferred from homology"/>
<dbReference type="InterPro" id="IPR000847">
    <property type="entry name" value="LysR_HTH_N"/>
</dbReference>
<keyword evidence="3" id="KW-0238">DNA-binding</keyword>
<evidence type="ECO:0000256" key="4">
    <source>
        <dbReference type="ARBA" id="ARBA00023163"/>
    </source>
</evidence>
<evidence type="ECO:0000256" key="3">
    <source>
        <dbReference type="ARBA" id="ARBA00023125"/>
    </source>
</evidence>
<name>A0A810PV89_9FIRM</name>
<dbReference type="Pfam" id="PF03466">
    <property type="entry name" value="LysR_substrate"/>
    <property type="match status" value="1"/>
</dbReference>
<dbReference type="PANTHER" id="PTHR30419">
    <property type="entry name" value="HTH-TYPE TRANSCRIPTIONAL REGULATOR YBHD"/>
    <property type="match status" value="1"/>
</dbReference>
<organism evidence="6 7">
    <name type="scientific">Vescimonas fastidiosa</name>
    <dbReference type="NCBI Taxonomy" id="2714353"/>
    <lineage>
        <taxon>Bacteria</taxon>
        <taxon>Bacillati</taxon>
        <taxon>Bacillota</taxon>
        <taxon>Clostridia</taxon>
        <taxon>Eubacteriales</taxon>
        <taxon>Oscillospiraceae</taxon>
        <taxon>Vescimonas</taxon>
    </lineage>
</organism>
<dbReference type="AlphaFoldDB" id="A0A810PV89"/>
<protein>
    <submittedName>
        <fullName evidence="6">LysR family transcriptional regulator</fullName>
    </submittedName>
</protein>
<keyword evidence="4" id="KW-0804">Transcription</keyword>
<dbReference type="Pfam" id="PF00126">
    <property type="entry name" value="HTH_1"/>
    <property type="match status" value="1"/>
</dbReference>
<dbReference type="InterPro" id="IPR005119">
    <property type="entry name" value="LysR_subst-bd"/>
</dbReference>
<dbReference type="InterPro" id="IPR050950">
    <property type="entry name" value="HTH-type_LysR_regulators"/>
</dbReference>
<dbReference type="EMBL" id="AP023416">
    <property type="protein sequence ID" value="BCK79624.1"/>
    <property type="molecule type" value="Genomic_DNA"/>
</dbReference>
<dbReference type="PANTHER" id="PTHR30419:SF28">
    <property type="entry name" value="HTH-TYPE TRANSCRIPTIONAL REGULATOR BSDA"/>
    <property type="match status" value="1"/>
</dbReference>
<keyword evidence="7" id="KW-1185">Reference proteome</keyword>
<dbReference type="Gene3D" id="1.10.10.10">
    <property type="entry name" value="Winged helix-like DNA-binding domain superfamily/Winged helix DNA-binding domain"/>
    <property type="match status" value="1"/>
</dbReference>
<keyword evidence="6" id="KW-0614">Plasmid</keyword>
<gene>
    <name evidence="6" type="ORF">MM35RIKEN_18160</name>
</gene>
<dbReference type="KEGG" id="vfa:MM35RIKEN_18160"/>
<dbReference type="SUPFAM" id="SSF53850">
    <property type="entry name" value="Periplasmic binding protein-like II"/>
    <property type="match status" value="1"/>
</dbReference>
<evidence type="ECO:0000313" key="7">
    <source>
        <dbReference type="Proteomes" id="UP000681343"/>
    </source>
</evidence>
<dbReference type="Proteomes" id="UP000681343">
    <property type="component" value="Plasmid pMM35_01"/>
</dbReference>
<evidence type="ECO:0000256" key="2">
    <source>
        <dbReference type="ARBA" id="ARBA00023015"/>
    </source>
</evidence>
<dbReference type="CDD" id="cd05466">
    <property type="entry name" value="PBP2_LTTR_substrate"/>
    <property type="match status" value="1"/>
</dbReference>
<dbReference type="InterPro" id="IPR036390">
    <property type="entry name" value="WH_DNA-bd_sf"/>
</dbReference>
<reference evidence="6" key="1">
    <citation type="submission" date="2020-09" db="EMBL/GenBank/DDBJ databases">
        <title>New species isolated from human feces.</title>
        <authorList>
            <person name="Kitahara M."/>
            <person name="Shigeno Y."/>
            <person name="Shime M."/>
            <person name="Matsumoto Y."/>
            <person name="Nakamura S."/>
            <person name="Motooka D."/>
            <person name="Fukuoka S."/>
            <person name="Nishikawa H."/>
            <person name="Benno Y."/>
        </authorList>
    </citation>
    <scope>NUCLEOTIDE SEQUENCE</scope>
    <source>
        <strain evidence="6">MM35</strain>
        <plasmid evidence="6">pMM35_01</plasmid>
    </source>
</reference>
<sequence>METARCRAVLAAAETGSFSRAAEVLRYTPSGVNQLVTALESELGFALFRRNTKGVALTENGELLLPTIREFLRQEDRIFELSTEINGLLVGSVTIAAYSSIATHWLPEVIRVFQQDFPHVNIRLMEGIWQEVSGWLDERTADIGFFSYQEGMPYEWIPLAEDPMLALLPPDHPLAGEAAYPLINCQEDPFIMPALGCDDDVEALFRRNGIKPRIHFTTLESFSAMSMVEQGLGICVMNRLITEKYICNVVKLPLDPPAQITMGVALHSKVDVSPAVKMFLKYAVRMLTKKEK</sequence>
<comment type="similarity">
    <text evidence="1">Belongs to the LysR transcriptional regulatory family.</text>
</comment>
<evidence type="ECO:0000256" key="1">
    <source>
        <dbReference type="ARBA" id="ARBA00009437"/>
    </source>
</evidence>
<dbReference type="SUPFAM" id="SSF46785">
    <property type="entry name" value="Winged helix' DNA-binding domain"/>
    <property type="match status" value="1"/>
</dbReference>
<dbReference type="RefSeq" id="WP_212821311.1">
    <property type="nucleotide sequence ID" value="NZ_AP023416.1"/>
</dbReference>
<accession>A0A810PV89</accession>
<dbReference type="Gene3D" id="3.40.190.290">
    <property type="match status" value="1"/>
</dbReference>
<geneLocation type="plasmid" evidence="6 7">
    <name>pMM35_01</name>
</geneLocation>